<keyword evidence="5" id="KW-1185">Reference proteome</keyword>
<feature type="binding site" evidence="1">
    <location>
        <position position="401"/>
    </location>
    <ligand>
        <name>substrate</name>
    </ligand>
</feature>
<gene>
    <name evidence="1 4" type="primary">thiL</name>
    <name evidence="4" type="ORF">ACFPYJ_00165</name>
</gene>
<dbReference type="EMBL" id="JBHSOW010000002">
    <property type="protein sequence ID" value="MFC5647563.1"/>
    <property type="molecule type" value="Genomic_DNA"/>
</dbReference>
<feature type="binding site" evidence="1">
    <location>
        <position position="104"/>
    </location>
    <ligand>
        <name>Mg(2+)</name>
        <dbReference type="ChEBI" id="CHEBI:18420"/>
        <label>4</label>
    </ligand>
</feature>
<dbReference type="HAMAP" id="MF_02128">
    <property type="entry name" value="TMP_kinase"/>
    <property type="match status" value="1"/>
</dbReference>
<keyword evidence="1" id="KW-0067">ATP-binding</keyword>
<dbReference type="InterPro" id="IPR010918">
    <property type="entry name" value="PurM-like_C_dom"/>
</dbReference>
<dbReference type="Pfam" id="PF02769">
    <property type="entry name" value="AIRS_C"/>
    <property type="match status" value="1"/>
</dbReference>
<keyword evidence="1" id="KW-0479">Metal-binding</keyword>
<dbReference type="GO" id="GO:0009030">
    <property type="term" value="F:thiamine-phosphate kinase activity"/>
    <property type="evidence" value="ECO:0007669"/>
    <property type="project" value="UniProtKB-EC"/>
</dbReference>
<comment type="function">
    <text evidence="1">Catalyzes the ATP-dependent phosphorylation of thiamine-monophosphate (TMP) to form thiamine-pyrophosphate (TPP), the active form of vitamin B1.</text>
</comment>
<comment type="catalytic activity">
    <reaction evidence="1">
        <text>thiamine phosphate + ATP = thiamine diphosphate + ADP</text>
        <dbReference type="Rhea" id="RHEA:15913"/>
        <dbReference type="ChEBI" id="CHEBI:30616"/>
        <dbReference type="ChEBI" id="CHEBI:37575"/>
        <dbReference type="ChEBI" id="CHEBI:58937"/>
        <dbReference type="ChEBI" id="CHEBI:456216"/>
        <dbReference type="EC" id="2.7.4.16"/>
    </reaction>
</comment>
<comment type="caution">
    <text evidence="4">The sequence shown here is derived from an EMBL/GenBank/DDBJ whole genome shotgun (WGS) entry which is preliminary data.</text>
</comment>
<dbReference type="RefSeq" id="WP_379186004.1">
    <property type="nucleotide sequence ID" value="NZ_JBHSOW010000002.1"/>
</dbReference>
<feature type="binding site" evidence="1">
    <location>
        <position position="178"/>
    </location>
    <ligand>
        <name>ATP</name>
        <dbReference type="ChEBI" id="CHEBI:30616"/>
    </ligand>
</feature>
<feature type="binding site" evidence="1">
    <location>
        <position position="82"/>
    </location>
    <ligand>
        <name>substrate</name>
    </ligand>
</feature>
<feature type="domain" description="PurM-like C-terminal" evidence="3">
    <location>
        <begin position="182"/>
        <end position="363"/>
    </location>
</feature>
<evidence type="ECO:0000256" key="1">
    <source>
        <dbReference type="HAMAP-Rule" id="MF_02128"/>
    </source>
</evidence>
<dbReference type="InterPro" id="IPR036921">
    <property type="entry name" value="PurM-like_N_sf"/>
</dbReference>
<organism evidence="4 5">
    <name type="scientific">Paenibacillus solisilvae</name>
    <dbReference type="NCBI Taxonomy" id="2486751"/>
    <lineage>
        <taxon>Bacteria</taxon>
        <taxon>Bacillati</taxon>
        <taxon>Bacillota</taxon>
        <taxon>Bacilli</taxon>
        <taxon>Bacillales</taxon>
        <taxon>Paenibacillaceae</taxon>
        <taxon>Paenibacillus</taxon>
    </lineage>
</organism>
<dbReference type="PANTHER" id="PTHR30270">
    <property type="entry name" value="THIAMINE-MONOPHOSPHATE KINASE"/>
    <property type="match status" value="1"/>
</dbReference>
<feature type="binding site" evidence="1">
    <location>
        <position position="134"/>
    </location>
    <ligand>
        <name>ATP</name>
        <dbReference type="ChEBI" id="CHEBI:30616"/>
    </ligand>
</feature>
<dbReference type="Proteomes" id="UP001596047">
    <property type="component" value="Unassembled WGS sequence"/>
</dbReference>
<feature type="binding site" evidence="1">
    <location>
        <position position="54"/>
    </location>
    <ligand>
        <name>Mg(2+)</name>
        <dbReference type="ChEBI" id="CHEBI:18420"/>
        <label>3</label>
    </ligand>
</feature>
<evidence type="ECO:0000313" key="5">
    <source>
        <dbReference type="Proteomes" id="UP001596047"/>
    </source>
</evidence>
<feature type="binding site" evidence="1">
    <location>
        <position position="275"/>
    </location>
    <ligand>
        <name>Mg(2+)</name>
        <dbReference type="ChEBI" id="CHEBI:18420"/>
        <label>5</label>
    </ligand>
</feature>
<feature type="binding site" evidence="1">
    <location>
        <position position="152"/>
    </location>
    <ligand>
        <name>Mg(2+)</name>
        <dbReference type="ChEBI" id="CHEBI:18420"/>
        <label>1</label>
    </ligand>
</feature>
<feature type="binding site" evidence="1">
    <location>
        <position position="104"/>
    </location>
    <ligand>
        <name>Mg(2+)</name>
        <dbReference type="ChEBI" id="CHEBI:18420"/>
        <label>3</label>
    </ligand>
</feature>
<dbReference type="Gene3D" id="3.90.650.10">
    <property type="entry name" value="PurM-like C-terminal domain"/>
    <property type="match status" value="1"/>
</dbReference>
<name>A0ABW0VNU5_9BACL</name>
<keyword evidence="1 4" id="KW-0808">Transferase</keyword>
<dbReference type="EC" id="2.7.4.16" evidence="1"/>
<feature type="binding site" evidence="1">
    <location>
        <position position="104"/>
    </location>
    <ligand>
        <name>Mg(2+)</name>
        <dbReference type="ChEBI" id="CHEBI:18420"/>
        <label>2</label>
    </ligand>
</feature>
<evidence type="ECO:0000259" key="3">
    <source>
        <dbReference type="Pfam" id="PF02769"/>
    </source>
</evidence>
<dbReference type="SUPFAM" id="SSF56042">
    <property type="entry name" value="PurM C-terminal domain-like"/>
    <property type="match status" value="1"/>
</dbReference>
<evidence type="ECO:0000259" key="2">
    <source>
        <dbReference type="Pfam" id="PF00586"/>
    </source>
</evidence>
<dbReference type="InterPro" id="IPR036676">
    <property type="entry name" value="PurM-like_C_sf"/>
</dbReference>
<feature type="binding site" evidence="1">
    <location>
        <position position="75"/>
    </location>
    <ligand>
        <name>Mg(2+)</name>
        <dbReference type="ChEBI" id="CHEBI:18420"/>
        <label>1</label>
    </ligand>
</feature>
<keyword evidence="1 4" id="KW-0418">Kinase</keyword>
<comment type="miscellaneous">
    <text evidence="1">Reaction mechanism of ThiL seems to utilize a direct, inline transfer of the gamma-phosphate of ATP to TMP rather than a phosphorylated enzyme intermediate.</text>
</comment>
<accession>A0ABW0VNU5</accession>
<reference evidence="5" key="1">
    <citation type="journal article" date="2019" name="Int. J. Syst. Evol. Microbiol.">
        <title>The Global Catalogue of Microorganisms (GCM) 10K type strain sequencing project: providing services to taxonomists for standard genome sequencing and annotation.</title>
        <authorList>
            <consortium name="The Broad Institute Genomics Platform"/>
            <consortium name="The Broad Institute Genome Sequencing Center for Infectious Disease"/>
            <person name="Wu L."/>
            <person name="Ma J."/>
        </authorList>
    </citation>
    <scope>NUCLEOTIDE SEQUENCE [LARGE SCALE GENOMIC DNA]</scope>
    <source>
        <strain evidence="5">CGMCC 1.3240</strain>
    </source>
</reference>
<comment type="similarity">
    <text evidence="1">Belongs to the thiamine-monophosphate kinase family.</text>
</comment>
<comment type="pathway">
    <text evidence="1">Cofactor biosynthesis; thiamine diphosphate biosynthesis; thiamine diphosphate from thiamine phosphate: step 1/1.</text>
</comment>
<dbReference type="Pfam" id="PF00586">
    <property type="entry name" value="AIRS"/>
    <property type="match status" value="1"/>
</dbReference>
<feature type="binding site" evidence="1">
    <location>
        <begin position="151"/>
        <end position="152"/>
    </location>
    <ligand>
        <name>ATP</name>
        <dbReference type="ChEBI" id="CHEBI:30616"/>
    </ligand>
</feature>
<feature type="binding site" evidence="1">
    <location>
        <position position="75"/>
    </location>
    <ligand>
        <name>Mg(2+)</name>
        <dbReference type="ChEBI" id="CHEBI:18420"/>
        <label>2</label>
    </ligand>
</feature>
<proteinExistence type="inferred from homology"/>
<keyword evidence="1" id="KW-0547">Nucleotide-binding</keyword>
<keyword evidence="1" id="KW-0460">Magnesium</keyword>
<dbReference type="InterPro" id="IPR006283">
    <property type="entry name" value="ThiL-like"/>
</dbReference>
<feature type="binding site" evidence="1">
    <location>
        <position position="274"/>
    </location>
    <ligand>
        <name>ATP</name>
        <dbReference type="ChEBI" id="CHEBI:30616"/>
    </ligand>
</feature>
<sequence length="406" mass="41833">MACRVLGTCSIQLIDSRKEAVDLDEFESIRLWTDSRQSAERQREQGVIVGIGDDAAVVEAPQGEGGTLQWLMAVDTMVETVHFNAATMAEADVGWKSLAANVSDIAAMGGVPRHALVSVSVPRAWEPAGIRRLYDGLYACAEQYGVAIVGGDTTSSPLHLVVAVTVMGTIEAGKAIRRAGAQPGDVVFVTGPVGMAAAGLHWLLAAAASGQAAAAPAQPAGGGAAGSPPCVPLAAAEAAGVAALVQAHRRPAPSVRAARLLAARGTVTSLNDVSDGLASEAWEIAEASGISLSLRESRLPLSGSMAAYAHRVHTSPLEWMLYGGEDYVLLGTIAAGDAQAAKAELAAAGLPMYLIGEVSAGPAGVELIRDLTSADSYNQRHSAQYAAEAEAPREPIAKRGYNHFAQ</sequence>
<dbReference type="SUPFAM" id="SSF55326">
    <property type="entry name" value="PurM N-terminal domain-like"/>
    <property type="match status" value="1"/>
</dbReference>
<dbReference type="CDD" id="cd02194">
    <property type="entry name" value="ThiL"/>
    <property type="match status" value="1"/>
</dbReference>
<feature type="binding site" evidence="1">
    <location>
        <position position="272"/>
    </location>
    <ligand>
        <name>Mg(2+)</name>
        <dbReference type="ChEBI" id="CHEBI:18420"/>
        <label>3</label>
    </ligand>
</feature>
<dbReference type="NCBIfam" id="TIGR01379">
    <property type="entry name" value="thiL"/>
    <property type="match status" value="1"/>
</dbReference>
<keyword evidence="1" id="KW-0784">Thiamine biosynthesis</keyword>
<feature type="domain" description="PurM-like N-terminal" evidence="2">
    <location>
        <begin position="52"/>
        <end position="170"/>
    </location>
</feature>
<dbReference type="Gene3D" id="3.30.1330.10">
    <property type="entry name" value="PurM-like, N-terminal domain"/>
    <property type="match status" value="1"/>
</dbReference>
<dbReference type="InterPro" id="IPR016188">
    <property type="entry name" value="PurM-like_N"/>
</dbReference>
<feature type="binding site" evidence="1">
    <location>
        <position position="325"/>
    </location>
    <ligand>
        <name>substrate</name>
    </ligand>
</feature>
<dbReference type="PANTHER" id="PTHR30270:SF0">
    <property type="entry name" value="THIAMINE-MONOPHOSPHATE KINASE"/>
    <property type="match status" value="1"/>
</dbReference>
<evidence type="ECO:0000313" key="4">
    <source>
        <dbReference type="EMBL" id="MFC5647563.1"/>
    </source>
</evidence>
<comment type="caution">
    <text evidence="1">Lacks conserved residue(s) required for the propagation of feature annotation.</text>
</comment>
<feature type="binding site" evidence="1">
    <location>
        <position position="54"/>
    </location>
    <ligand>
        <name>Mg(2+)</name>
        <dbReference type="ChEBI" id="CHEBI:18420"/>
        <label>4</label>
    </ligand>
</feature>
<protein>
    <recommendedName>
        <fullName evidence="1">Thiamine-monophosphate kinase</fullName>
        <shortName evidence="1">TMP kinase</shortName>
        <shortName evidence="1">Thiamine-phosphate kinase</shortName>
        <ecNumber evidence="1">2.7.4.16</ecNumber>
    </recommendedName>
</protein>